<gene>
    <name evidence="2" type="ORF">RhiirA5_444837</name>
</gene>
<dbReference type="VEuPathDB" id="FungiDB:RhiirA1_400217"/>
<dbReference type="AlphaFoldDB" id="A0A2N0ND07"/>
<accession>A0A2N0ND07</accession>
<reference evidence="2 3" key="1">
    <citation type="submission" date="2016-04" db="EMBL/GenBank/DDBJ databases">
        <title>Genome analyses suggest a sexual origin of heterokaryosis in a supposedly ancient asexual fungus.</title>
        <authorList>
            <person name="Ropars J."/>
            <person name="Sedzielewska K."/>
            <person name="Noel J."/>
            <person name="Charron P."/>
            <person name="Farinelli L."/>
            <person name="Marton T."/>
            <person name="Kruger M."/>
            <person name="Pelin A."/>
            <person name="Brachmann A."/>
            <person name="Corradi N."/>
        </authorList>
    </citation>
    <scope>NUCLEOTIDE SEQUENCE [LARGE SCALE GENOMIC DNA]</scope>
    <source>
        <strain evidence="2 3">A5</strain>
    </source>
</reference>
<evidence type="ECO:0000256" key="1">
    <source>
        <dbReference type="SAM" id="MobiDB-lite"/>
    </source>
</evidence>
<dbReference type="Proteomes" id="UP000232722">
    <property type="component" value="Unassembled WGS sequence"/>
</dbReference>
<proteinExistence type="predicted"/>
<organism evidence="2 3">
    <name type="scientific">Rhizophagus irregularis</name>
    <dbReference type="NCBI Taxonomy" id="588596"/>
    <lineage>
        <taxon>Eukaryota</taxon>
        <taxon>Fungi</taxon>
        <taxon>Fungi incertae sedis</taxon>
        <taxon>Mucoromycota</taxon>
        <taxon>Glomeromycotina</taxon>
        <taxon>Glomeromycetes</taxon>
        <taxon>Glomerales</taxon>
        <taxon>Glomeraceae</taxon>
        <taxon>Rhizophagus</taxon>
    </lineage>
</organism>
<feature type="compositionally biased region" description="Basic residues" evidence="1">
    <location>
        <begin position="178"/>
        <end position="190"/>
    </location>
</feature>
<feature type="compositionally biased region" description="Basic and acidic residues" evidence="1">
    <location>
        <begin position="158"/>
        <end position="177"/>
    </location>
</feature>
<comment type="caution">
    <text evidence="2">The sequence shown here is derived from an EMBL/GenBank/DDBJ whole genome shotgun (WGS) entry which is preliminary data.</text>
</comment>
<sequence length="190" mass="22613">TTLEFISNRTTFTKRQCSSEDTKERSYQIKNLLKDLPTYDTLCKRDVDVLENNKCIRCDENEIETWDHIWICNDNEANLDEILRESISKFEEHLNKNGRSEEIIILRNHNINIVTILEERSNILLGKSQIWEMLRGVFNDRFNHLTKIKEELKIIKESSKTRKTKGNTEARFKEEKQRKKKRARSKGRGL</sequence>
<dbReference type="EMBL" id="LLXJ01011208">
    <property type="protein sequence ID" value="PKB92399.1"/>
    <property type="molecule type" value="Genomic_DNA"/>
</dbReference>
<protein>
    <submittedName>
        <fullName evidence="2">Uncharacterized protein</fullName>
    </submittedName>
</protein>
<evidence type="ECO:0000313" key="2">
    <source>
        <dbReference type="EMBL" id="PKB92399.1"/>
    </source>
</evidence>
<feature type="region of interest" description="Disordered" evidence="1">
    <location>
        <begin position="158"/>
        <end position="190"/>
    </location>
</feature>
<evidence type="ECO:0000313" key="3">
    <source>
        <dbReference type="Proteomes" id="UP000232722"/>
    </source>
</evidence>
<name>A0A2N0ND07_9GLOM</name>
<feature type="non-terminal residue" evidence="2">
    <location>
        <position position="1"/>
    </location>
</feature>
<reference evidence="2 3" key="2">
    <citation type="submission" date="2017-09" db="EMBL/GenBank/DDBJ databases">
        <title>Extensive intraspecific genome diversity in a model arbuscular mycorrhizal fungus.</title>
        <authorList>
            <person name="Chen E.C."/>
            <person name="Morin E."/>
            <person name="Beaudet D."/>
            <person name="Noel J."/>
            <person name="Ndikumana S."/>
            <person name="Charron P."/>
            <person name="St-Onge C."/>
            <person name="Giorgi J."/>
            <person name="Grigoriev I.V."/>
            <person name="Roux C."/>
            <person name="Martin F.M."/>
            <person name="Corradi N."/>
        </authorList>
    </citation>
    <scope>NUCLEOTIDE SEQUENCE [LARGE SCALE GENOMIC DNA]</scope>
    <source>
        <strain evidence="2 3">A5</strain>
    </source>
</reference>